<gene>
    <name evidence="11" type="ORF">F3Y22_tig00110174pilonHSYRG00568</name>
</gene>
<protein>
    <submittedName>
        <fullName evidence="11">Thioredoxin M-type</fullName>
    </submittedName>
</protein>
<name>A0A6A3BEL9_HIBSY</name>
<dbReference type="SUPFAM" id="SSF52833">
    <property type="entry name" value="Thioredoxin-like"/>
    <property type="match status" value="1"/>
</dbReference>
<dbReference type="GO" id="GO:0008047">
    <property type="term" value="F:enzyme activator activity"/>
    <property type="evidence" value="ECO:0007669"/>
    <property type="project" value="UniProtKB-ARBA"/>
</dbReference>
<dbReference type="Gene3D" id="3.40.30.10">
    <property type="entry name" value="Glutaredoxin"/>
    <property type="match status" value="1"/>
</dbReference>
<evidence type="ECO:0000256" key="1">
    <source>
        <dbReference type="ARBA" id="ARBA00004229"/>
    </source>
</evidence>
<dbReference type="PRINTS" id="PR00421">
    <property type="entry name" value="THIOREDOXIN"/>
</dbReference>
<accession>A0A6A3BEL9</accession>
<evidence type="ECO:0000256" key="7">
    <source>
        <dbReference type="ARBA" id="ARBA00023157"/>
    </source>
</evidence>
<dbReference type="EMBL" id="VEPZ02000861">
    <property type="protein sequence ID" value="KAE8715476.1"/>
    <property type="molecule type" value="Genomic_DNA"/>
</dbReference>
<keyword evidence="6" id="KW-0249">Electron transport</keyword>
<evidence type="ECO:0000256" key="8">
    <source>
        <dbReference type="ARBA" id="ARBA00023284"/>
    </source>
</evidence>
<proteinExistence type="inferred from homology"/>
<keyword evidence="5" id="KW-0809">Transit peptide</keyword>
<evidence type="ECO:0000256" key="5">
    <source>
        <dbReference type="ARBA" id="ARBA00022946"/>
    </source>
</evidence>
<dbReference type="OrthoDB" id="2121326at2759"/>
<evidence type="ECO:0000259" key="10">
    <source>
        <dbReference type="PROSITE" id="PS51352"/>
    </source>
</evidence>
<dbReference type="PANTHER" id="PTHR45663:SF42">
    <property type="entry name" value="THIOREDOXIN M5, CHLOROPLASTIC"/>
    <property type="match status" value="1"/>
</dbReference>
<comment type="subcellular location">
    <subcellularLocation>
        <location evidence="1">Plastid</location>
        <location evidence="1">Chloroplast</location>
    </subcellularLocation>
</comment>
<dbReference type="FunFam" id="3.40.30.10:FF:000001">
    <property type="entry name" value="Thioredoxin"/>
    <property type="match status" value="1"/>
</dbReference>
<evidence type="ECO:0000313" key="11">
    <source>
        <dbReference type="EMBL" id="KAE8715476.1"/>
    </source>
</evidence>
<dbReference type="InterPro" id="IPR013766">
    <property type="entry name" value="Thioredoxin_domain"/>
</dbReference>
<dbReference type="Pfam" id="PF00085">
    <property type="entry name" value="Thioredoxin"/>
    <property type="match status" value="1"/>
</dbReference>
<comment type="caution">
    <text evidence="11">The sequence shown here is derived from an EMBL/GenBank/DDBJ whole genome shotgun (WGS) entry which is preliminary data.</text>
</comment>
<comment type="similarity">
    <text evidence="9">Belongs to the thioredoxin family. Plant M-type subfamily.</text>
</comment>
<evidence type="ECO:0000256" key="9">
    <source>
        <dbReference type="ARBA" id="ARBA00038056"/>
    </source>
</evidence>
<dbReference type="Proteomes" id="UP000436088">
    <property type="component" value="Unassembled WGS sequence"/>
</dbReference>
<dbReference type="CDD" id="cd02947">
    <property type="entry name" value="TRX_family"/>
    <property type="match status" value="1"/>
</dbReference>
<evidence type="ECO:0000313" key="12">
    <source>
        <dbReference type="Proteomes" id="UP000436088"/>
    </source>
</evidence>
<feature type="domain" description="Thioredoxin" evidence="10">
    <location>
        <begin position="67"/>
        <end position="180"/>
    </location>
</feature>
<dbReference type="NCBIfam" id="TIGR01068">
    <property type="entry name" value="thioredoxin"/>
    <property type="match status" value="1"/>
</dbReference>
<dbReference type="PANTHER" id="PTHR45663">
    <property type="entry name" value="GEO12009P1"/>
    <property type="match status" value="1"/>
</dbReference>
<keyword evidence="7" id="KW-1015">Disulfide bond</keyword>
<dbReference type="InterPro" id="IPR036249">
    <property type="entry name" value="Thioredoxin-like_sf"/>
</dbReference>
<dbReference type="PROSITE" id="PS51352">
    <property type="entry name" value="THIOREDOXIN_2"/>
    <property type="match status" value="1"/>
</dbReference>
<keyword evidence="3" id="KW-0150">Chloroplast</keyword>
<dbReference type="PROSITE" id="PS00194">
    <property type="entry name" value="THIOREDOXIN_1"/>
    <property type="match status" value="1"/>
</dbReference>
<dbReference type="GO" id="GO:0009507">
    <property type="term" value="C:chloroplast"/>
    <property type="evidence" value="ECO:0007669"/>
    <property type="project" value="UniProtKB-SubCell"/>
</dbReference>
<dbReference type="AlphaFoldDB" id="A0A6A3BEL9"/>
<evidence type="ECO:0000256" key="2">
    <source>
        <dbReference type="ARBA" id="ARBA00022448"/>
    </source>
</evidence>
<dbReference type="GO" id="GO:0015035">
    <property type="term" value="F:protein-disulfide reductase activity"/>
    <property type="evidence" value="ECO:0007669"/>
    <property type="project" value="InterPro"/>
</dbReference>
<dbReference type="InterPro" id="IPR005746">
    <property type="entry name" value="Thioredoxin"/>
</dbReference>
<evidence type="ECO:0000256" key="4">
    <source>
        <dbReference type="ARBA" id="ARBA00022640"/>
    </source>
</evidence>
<evidence type="ECO:0000256" key="6">
    <source>
        <dbReference type="ARBA" id="ARBA00022982"/>
    </source>
</evidence>
<keyword evidence="12" id="KW-1185">Reference proteome</keyword>
<keyword evidence="8" id="KW-0676">Redox-active center</keyword>
<sequence>MALENRFQLRSVCNTRATVIQSNHCLFSSVEKSHLPTFRGLNKHNLSFSSSFAQSFNGRCQKSRLICKAREAVDQVEAVTEANWKELVLGSEAPVLVEFWAPWCGPCRMIEPVIADLAKEYTGKIACYKLNTDESPNIATQFGIRSIPTMLFFKNGEKKESIIGAVPKSTLAASIDKYIDT</sequence>
<dbReference type="InterPro" id="IPR017937">
    <property type="entry name" value="Thioredoxin_CS"/>
</dbReference>
<reference evidence="11" key="1">
    <citation type="submission" date="2019-09" db="EMBL/GenBank/DDBJ databases">
        <title>Draft genome information of white flower Hibiscus syriacus.</title>
        <authorList>
            <person name="Kim Y.-M."/>
        </authorList>
    </citation>
    <scope>NUCLEOTIDE SEQUENCE [LARGE SCALE GENOMIC DNA]</scope>
    <source>
        <strain evidence="11">YM2019G1</strain>
    </source>
</reference>
<organism evidence="11 12">
    <name type="scientific">Hibiscus syriacus</name>
    <name type="common">Rose of Sharon</name>
    <dbReference type="NCBI Taxonomy" id="106335"/>
    <lineage>
        <taxon>Eukaryota</taxon>
        <taxon>Viridiplantae</taxon>
        <taxon>Streptophyta</taxon>
        <taxon>Embryophyta</taxon>
        <taxon>Tracheophyta</taxon>
        <taxon>Spermatophyta</taxon>
        <taxon>Magnoliopsida</taxon>
        <taxon>eudicotyledons</taxon>
        <taxon>Gunneridae</taxon>
        <taxon>Pentapetalae</taxon>
        <taxon>rosids</taxon>
        <taxon>malvids</taxon>
        <taxon>Malvales</taxon>
        <taxon>Malvaceae</taxon>
        <taxon>Malvoideae</taxon>
        <taxon>Hibiscus</taxon>
    </lineage>
</organism>
<evidence type="ECO:0000256" key="3">
    <source>
        <dbReference type="ARBA" id="ARBA00022528"/>
    </source>
</evidence>
<keyword evidence="4" id="KW-0934">Plastid</keyword>
<keyword evidence="2" id="KW-0813">Transport</keyword>